<dbReference type="VEuPathDB" id="FungiDB:RhiirFUN_008220"/>
<organism evidence="1 2">
    <name type="scientific">Rhizophagus irregularis</name>
    <dbReference type="NCBI Taxonomy" id="588596"/>
    <lineage>
        <taxon>Eukaryota</taxon>
        <taxon>Fungi</taxon>
        <taxon>Fungi incertae sedis</taxon>
        <taxon>Mucoromycota</taxon>
        <taxon>Glomeromycotina</taxon>
        <taxon>Glomeromycetes</taxon>
        <taxon>Glomerales</taxon>
        <taxon>Glomeraceae</taxon>
        <taxon>Rhizophagus</taxon>
    </lineage>
</organism>
<gene>
    <name evidence="1" type="ORF">RhiirC2_550714</name>
</gene>
<reference evidence="1 2" key="1">
    <citation type="submission" date="2016-04" db="EMBL/GenBank/DDBJ databases">
        <title>Genome analyses suggest a sexual origin of heterokaryosis in a supposedly ancient asexual fungus.</title>
        <authorList>
            <person name="Ropars J."/>
            <person name="Sedzielewska K."/>
            <person name="Noel J."/>
            <person name="Charron P."/>
            <person name="Farinelli L."/>
            <person name="Marton T."/>
            <person name="Kruger M."/>
            <person name="Pelin A."/>
            <person name="Brachmann A."/>
            <person name="Corradi N."/>
        </authorList>
    </citation>
    <scope>NUCLEOTIDE SEQUENCE [LARGE SCALE GENOMIC DNA]</scope>
    <source>
        <strain evidence="1 2">C2</strain>
    </source>
</reference>
<dbReference type="Proteomes" id="UP000233469">
    <property type="component" value="Unassembled WGS sequence"/>
</dbReference>
<dbReference type="EMBL" id="LLXL01000087">
    <property type="protein sequence ID" value="PKK78320.1"/>
    <property type="molecule type" value="Genomic_DNA"/>
</dbReference>
<sequence>MEGSSSNSNYVNPRYKNYDKHSTRHSNYNNYNNYNSQYNLDYNDDYLLFIWLASLKRFEEYLYLFIIVWNSLRMEDDRIDRSLEFNDEVGQMKNYIEDLFTNSVINKQELDKYSTLLDDYRDHSYNDLEAKKESAYNALSKLEKCGISKYKHQLYSIRPLQKKHVRQMILDRMESFVDISSQSHIVDEEENDLSIDNPIELRKEIESLRKQNSNLAQENSHYQATLGNMTNTRLSDQDPNNATQLISDIKELQHLLEEFTIVQGPDYKINEKKSMELFSKNKCQANFSMPNAKLILGGILQKCVIIQILDIFESYFKNFKTTKYRNNTNNTDDALEFEILNTTERLTQSFNHFNEKRPGKDGIAQTIPTKIRQQICAALGSRGFSNENHPLIVETAKKIRDSMNIYREITDPDILDEIDTQSIQITHKVISILVFRLKTQQIEPKYHFFKSGDEIDTRLMQGSWREEVKKSEVVEVCYFPCILIQDDNLSNQKILVKAQVYTRPKNTTTSATGGNSSMFDMFKNIIK</sequence>
<reference evidence="1 2" key="2">
    <citation type="submission" date="2017-10" db="EMBL/GenBank/DDBJ databases">
        <title>Extensive intraspecific genome diversity in a model arbuscular mycorrhizal fungus.</title>
        <authorList>
            <person name="Chen E.C.H."/>
            <person name="Morin E."/>
            <person name="Baudet D."/>
            <person name="Noel J."/>
            <person name="Ndikumana S."/>
            <person name="Charron P."/>
            <person name="St-Onge C."/>
            <person name="Giorgi J."/>
            <person name="Grigoriev I.V."/>
            <person name="Roux C."/>
            <person name="Martin F.M."/>
            <person name="Corradi N."/>
        </authorList>
    </citation>
    <scope>NUCLEOTIDE SEQUENCE [LARGE SCALE GENOMIC DNA]</scope>
    <source>
        <strain evidence="1 2">C2</strain>
    </source>
</reference>
<dbReference type="VEuPathDB" id="FungiDB:FUN_007835"/>
<comment type="caution">
    <text evidence="1">The sequence shown here is derived from an EMBL/GenBank/DDBJ whole genome shotgun (WGS) entry which is preliminary data.</text>
</comment>
<dbReference type="AlphaFoldDB" id="A0A2N1NWN4"/>
<name>A0A2N1NWN4_9GLOM</name>
<evidence type="ECO:0000313" key="2">
    <source>
        <dbReference type="Proteomes" id="UP000233469"/>
    </source>
</evidence>
<protein>
    <submittedName>
        <fullName evidence="1">Uncharacterized protein</fullName>
    </submittedName>
</protein>
<evidence type="ECO:0000313" key="1">
    <source>
        <dbReference type="EMBL" id="PKK78320.1"/>
    </source>
</evidence>
<accession>A0A2N1NWN4</accession>
<dbReference type="VEuPathDB" id="FungiDB:RhiirA1_412126"/>
<proteinExistence type="predicted"/>